<dbReference type="Pfam" id="PF00501">
    <property type="entry name" value="AMP-binding"/>
    <property type="match status" value="1"/>
</dbReference>
<evidence type="ECO:0000313" key="7">
    <source>
        <dbReference type="EMBL" id="GGG45624.1"/>
    </source>
</evidence>
<dbReference type="Gene3D" id="3.30.300.30">
    <property type="match status" value="1"/>
</dbReference>
<dbReference type="InterPro" id="IPR020845">
    <property type="entry name" value="AMP-binding_CS"/>
</dbReference>
<dbReference type="GO" id="GO:0006629">
    <property type="term" value="P:lipid metabolic process"/>
    <property type="evidence" value="ECO:0007669"/>
    <property type="project" value="InterPro"/>
</dbReference>
<evidence type="ECO:0000256" key="1">
    <source>
        <dbReference type="ARBA" id="ARBA00006432"/>
    </source>
</evidence>
<dbReference type="Pfam" id="PF16177">
    <property type="entry name" value="ACAS_N"/>
    <property type="match status" value="1"/>
</dbReference>
<dbReference type="SUPFAM" id="SSF56801">
    <property type="entry name" value="Acetyl-CoA synthetase-like"/>
    <property type="match status" value="1"/>
</dbReference>
<evidence type="ECO:0000313" key="8">
    <source>
        <dbReference type="Proteomes" id="UP000638848"/>
    </source>
</evidence>
<feature type="domain" description="AMP-dependent synthetase/ligase" evidence="5">
    <location>
        <begin position="122"/>
        <end position="477"/>
    </location>
</feature>
<dbReference type="InterPro" id="IPR000873">
    <property type="entry name" value="AMP-dep_synth/lig_dom"/>
</dbReference>
<protein>
    <submittedName>
        <fullName evidence="7">Acetoacetyl-CoA synthetase</fullName>
    </submittedName>
</protein>
<evidence type="ECO:0000259" key="6">
    <source>
        <dbReference type="Pfam" id="PF16177"/>
    </source>
</evidence>
<dbReference type="Proteomes" id="UP000638848">
    <property type="component" value="Unassembled WGS sequence"/>
</dbReference>
<dbReference type="PANTHER" id="PTHR42921">
    <property type="entry name" value="ACETOACETYL-COA SYNTHETASE"/>
    <property type="match status" value="1"/>
</dbReference>
<reference evidence="7" key="2">
    <citation type="submission" date="2020-09" db="EMBL/GenBank/DDBJ databases">
        <authorList>
            <person name="Sun Q."/>
            <person name="Zhou Y."/>
        </authorList>
    </citation>
    <scope>NUCLEOTIDE SEQUENCE</scope>
    <source>
        <strain evidence="7">CGMCC 1.12187</strain>
    </source>
</reference>
<dbReference type="NCBIfam" id="TIGR01217">
    <property type="entry name" value="ac_ac_CoA_syn"/>
    <property type="match status" value="1"/>
</dbReference>
<dbReference type="RefSeq" id="WP_188534253.1">
    <property type="nucleotide sequence ID" value="NZ_BMEQ01000002.1"/>
</dbReference>
<dbReference type="GO" id="GO:0005524">
    <property type="term" value="F:ATP binding"/>
    <property type="evidence" value="ECO:0007669"/>
    <property type="project" value="UniProtKB-KW"/>
</dbReference>
<dbReference type="AlphaFoldDB" id="A0A917GH56"/>
<sequence length="662" mass="72885">MRTVDPGTLLRPAPPRSEWSACRMGRFLERIEAKTGRTFPDYEAAWAWSVEHLEEFWAEVWEHFEIITHAPYETVLAERTMPGARWFPGARINYTEHILRSLRERSSDVMLRSRSQTNGSLDWTGERLLEEIGRIQAGLRRAGVRRGDRVAGYLPNIPQTVAAYLAATAMGAIWCSVPPEMGPKSVLDRITQLEPSLLIAIDGYRWGAKDLSRAEDLARIRTSLPEVPVVLLPYLDENCPVPDGAVPWTEFTHEQGEIAIEAVPFEHPLTVLFSSGTTGRPKAIVHSHGGLLLEHYKAMGLHFDMGPEDTAFFFSTTGWMVWTLSISCLLVGAAMVLEDGDPNWPALDGPWSQWAVLEETQATYFATGSAYMAASAHAGLRPGRTWDLSRVREIQCSGSPLAADVAAWVYDEVNPDVLLAPTSGGTDICAAFVGASPLTPVWAGEMSCRPLGVAVESWDPEGTPLVGAPGELVATQPMPSMPVFFWGDGNNERYLNSYFGAYEGVWRHGDWLIHTERGSWVITGRSDATLNRGGVRLGTAEFYAVLDGVAHVDDSMVLHFEDGGGMGKLVLLVDADEGADTAQLEKTIRTALRTELSPRHVPDHIVFVESIPRNPNGKRLEIPLKRIIQGAVLGEVLDPGAVIRAEDIDETVRRVNRALRPG</sequence>
<proteinExistence type="inferred from homology"/>
<accession>A0A917GH56</accession>
<dbReference type="PANTHER" id="PTHR42921:SF1">
    <property type="entry name" value="ACETOACETYL-COA SYNTHETASE"/>
    <property type="match status" value="1"/>
</dbReference>
<feature type="domain" description="Acetyl-coenzyme A synthetase N-terminal" evidence="6">
    <location>
        <begin position="42"/>
        <end position="97"/>
    </location>
</feature>
<dbReference type="InterPro" id="IPR032387">
    <property type="entry name" value="ACAS_N"/>
</dbReference>
<dbReference type="GO" id="GO:0030729">
    <property type="term" value="F:acetoacetate-CoA ligase activity"/>
    <property type="evidence" value="ECO:0007669"/>
    <property type="project" value="InterPro"/>
</dbReference>
<gene>
    <name evidence="7" type="primary">acsA</name>
    <name evidence="7" type="ORF">GCM10011374_04890</name>
</gene>
<organism evidence="7 8">
    <name type="scientific">Kocuria dechangensis</name>
    <dbReference type="NCBI Taxonomy" id="1176249"/>
    <lineage>
        <taxon>Bacteria</taxon>
        <taxon>Bacillati</taxon>
        <taxon>Actinomycetota</taxon>
        <taxon>Actinomycetes</taxon>
        <taxon>Micrococcales</taxon>
        <taxon>Micrococcaceae</taxon>
        <taxon>Kocuria</taxon>
    </lineage>
</organism>
<dbReference type="PROSITE" id="PS00455">
    <property type="entry name" value="AMP_BINDING"/>
    <property type="match status" value="1"/>
</dbReference>
<keyword evidence="2" id="KW-0436">Ligase</keyword>
<keyword evidence="3" id="KW-0547">Nucleotide-binding</keyword>
<dbReference type="Gene3D" id="3.40.50.12780">
    <property type="entry name" value="N-terminal domain of ligase-like"/>
    <property type="match status" value="1"/>
</dbReference>
<evidence type="ECO:0000256" key="3">
    <source>
        <dbReference type="ARBA" id="ARBA00022741"/>
    </source>
</evidence>
<reference evidence="7" key="1">
    <citation type="journal article" date="2014" name="Int. J. Syst. Evol. Microbiol.">
        <title>Complete genome sequence of Corynebacterium casei LMG S-19264T (=DSM 44701T), isolated from a smear-ripened cheese.</title>
        <authorList>
            <consortium name="US DOE Joint Genome Institute (JGI-PGF)"/>
            <person name="Walter F."/>
            <person name="Albersmeier A."/>
            <person name="Kalinowski J."/>
            <person name="Ruckert C."/>
        </authorList>
    </citation>
    <scope>NUCLEOTIDE SEQUENCE</scope>
    <source>
        <strain evidence="7">CGMCC 1.12187</strain>
    </source>
</reference>
<dbReference type="InterPro" id="IPR005914">
    <property type="entry name" value="Acac_CoA_synth"/>
</dbReference>
<comment type="similarity">
    <text evidence="1">Belongs to the ATP-dependent AMP-binding enzyme family.</text>
</comment>
<evidence type="ECO:0000256" key="4">
    <source>
        <dbReference type="ARBA" id="ARBA00022840"/>
    </source>
</evidence>
<comment type="caution">
    <text evidence="7">The sequence shown here is derived from an EMBL/GenBank/DDBJ whole genome shotgun (WGS) entry which is preliminary data.</text>
</comment>
<evidence type="ECO:0000259" key="5">
    <source>
        <dbReference type="Pfam" id="PF00501"/>
    </source>
</evidence>
<evidence type="ECO:0000256" key="2">
    <source>
        <dbReference type="ARBA" id="ARBA00022598"/>
    </source>
</evidence>
<dbReference type="InterPro" id="IPR045851">
    <property type="entry name" value="AMP-bd_C_sf"/>
</dbReference>
<keyword evidence="4" id="KW-0067">ATP-binding</keyword>
<name>A0A917GH56_9MICC</name>
<keyword evidence="8" id="KW-1185">Reference proteome</keyword>
<dbReference type="NCBIfam" id="NF002937">
    <property type="entry name" value="PRK03584.1"/>
    <property type="match status" value="1"/>
</dbReference>
<dbReference type="InterPro" id="IPR042099">
    <property type="entry name" value="ANL_N_sf"/>
</dbReference>
<dbReference type="EMBL" id="BMEQ01000002">
    <property type="protein sequence ID" value="GGG45624.1"/>
    <property type="molecule type" value="Genomic_DNA"/>
</dbReference>